<dbReference type="AlphaFoldDB" id="D7DKW3"/>
<dbReference type="PROSITE" id="PS50887">
    <property type="entry name" value="GGDEF"/>
    <property type="match status" value="1"/>
</dbReference>
<dbReference type="InterPro" id="IPR035965">
    <property type="entry name" value="PAS-like_dom_sf"/>
</dbReference>
<dbReference type="CDD" id="cd01948">
    <property type="entry name" value="EAL"/>
    <property type="match status" value="1"/>
</dbReference>
<evidence type="ECO:0000259" key="5">
    <source>
        <dbReference type="PROSITE" id="PS50887"/>
    </source>
</evidence>
<sequence length="765" mass="86261">MLSQRTALLSNLLVHAQADQRPKIHRKLRESIELMSQSHFALIHGDKLLGLPSTMSETVNAMYFKGENPLNTQVDEYVKSVDELLAADDKNLTTDNATLLLITNTALTRLSSSLDKMVHQYQLEGEASIVRLEKIETLLWTLTLLLLAFEAALIFYPFTKFTKLAIEKLHQITRELKFHEEYLETIIEQRTVELSIAATAFESHEGILVTDANNVILRANQAFLKISGYSEEEVIGQSPRLFRSGKHEVNFFDALWNSINNTGMWEGEIWNKRKNGEVYPVHLTITAVKANNGKVTNYVSTLTDITVSKAASDEIQRLAFYDPLTQLPNRRLLVDRLNQALANSARSGQRGALLFLDLDHFKTLNDTLGHDIGDLLLEQTATRLLACVREGDTVARIGGDEFVVFIENLSDQPFDAAAQAEIVGEKILNELNLPYLLSSHRYFNASSIGITLFNGSELELEELLKQADIAMYQAKKAGRNTLRFFDPNMQEVINARVELERDLRQAIENKEFQLYYQLQVDGDGRSLGAEALIRWNQPKRGLVSPFNFIPLAEETGLILPIGQWVLDAACSQLKAWEQNPLTNHLSLSINVSAQQFKQADFVSQVQTSVQHHAINPNLLKIELTESMLLDNVEHIIITMVALQAIGIRFELDDFGTGYSSLQYLKKLPLQQLKIDQSFIQDITEDSSDQAIVRTIIAMARGLNIDVIAEGVETDNQLAYLRNYGCNHFQGYLFGRPAPINEFETLLESSRRYPRDVLLRGLAGTK</sequence>
<feature type="domain" description="PAC" evidence="3">
    <location>
        <begin position="265"/>
        <end position="317"/>
    </location>
</feature>
<dbReference type="InterPro" id="IPR001633">
    <property type="entry name" value="EAL_dom"/>
</dbReference>
<dbReference type="eggNOG" id="COG5001">
    <property type="taxonomic scope" value="Bacteria"/>
</dbReference>
<organism evidence="6 7">
    <name type="scientific">Methylotenera versatilis (strain 301)</name>
    <dbReference type="NCBI Taxonomy" id="666681"/>
    <lineage>
        <taxon>Bacteria</taxon>
        <taxon>Pseudomonadati</taxon>
        <taxon>Pseudomonadota</taxon>
        <taxon>Betaproteobacteria</taxon>
        <taxon>Nitrosomonadales</taxon>
        <taxon>Methylophilaceae</taxon>
        <taxon>Methylotenera</taxon>
    </lineage>
</organism>
<dbReference type="InterPro" id="IPR043128">
    <property type="entry name" value="Rev_trsase/Diguanyl_cyclase"/>
</dbReference>
<dbReference type="InterPro" id="IPR000160">
    <property type="entry name" value="GGDEF_dom"/>
</dbReference>
<evidence type="ECO:0000313" key="7">
    <source>
        <dbReference type="Proteomes" id="UP000000383"/>
    </source>
</evidence>
<evidence type="ECO:0000259" key="4">
    <source>
        <dbReference type="PROSITE" id="PS50883"/>
    </source>
</evidence>
<proteinExistence type="predicted"/>
<reference evidence="6 7" key="2">
    <citation type="journal article" date="2011" name="J. Bacteriol.">
        <title>Genomes of three methylotrophs from a single niche uncover genetic and metabolic divergence of Methylophilaceae.</title>
        <authorList>
            <person name="Lapidus A."/>
            <person name="Clum A."/>
            <person name="Labutti K."/>
            <person name="Kaluzhnaya M.G."/>
            <person name="Lim S."/>
            <person name="Beck D.A."/>
            <person name="Glavina Del Rio T."/>
            <person name="Nolan M."/>
            <person name="Mavromatis K."/>
            <person name="Huntemann M."/>
            <person name="Lucas S."/>
            <person name="Lidstrom M.E."/>
            <person name="Ivanova N."/>
            <person name="Chistoserdova L."/>
        </authorList>
    </citation>
    <scope>NUCLEOTIDE SEQUENCE [LARGE SCALE GENOMIC DNA]</scope>
    <source>
        <strain evidence="6 7">301</strain>
    </source>
</reference>
<dbReference type="Pfam" id="PF00563">
    <property type="entry name" value="EAL"/>
    <property type="match status" value="1"/>
</dbReference>
<feature type="domain" description="GGDEF" evidence="5">
    <location>
        <begin position="349"/>
        <end position="487"/>
    </location>
</feature>
<dbReference type="Gene3D" id="3.20.20.450">
    <property type="entry name" value="EAL domain"/>
    <property type="match status" value="1"/>
</dbReference>
<dbReference type="SUPFAM" id="SSF141868">
    <property type="entry name" value="EAL domain-like"/>
    <property type="match status" value="1"/>
</dbReference>
<feature type="domain" description="PAS" evidence="2">
    <location>
        <begin position="179"/>
        <end position="238"/>
    </location>
</feature>
<dbReference type="EMBL" id="CP002056">
    <property type="protein sequence ID" value="ADI28574.1"/>
    <property type="molecule type" value="Genomic_DNA"/>
</dbReference>
<dbReference type="Proteomes" id="UP000000383">
    <property type="component" value="Chromosome"/>
</dbReference>
<dbReference type="InterPro" id="IPR001610">
    <property type="entry name" value="PAC"/>
</dbReference>
<dbReference type="KEGG" id="meh:M301_0186"/>
<dbReference type="NCBIfam" id="TIGR00229">
    <property type="entry name" value="sensory_box"/>
    <property type="match status" value="1"/>
</dbReference>
<dbReference type="FunFam" id="3.20.20.450:FF:000001">
    <property type="entry name" value="Cyclic di-GMP phosphodiesterase yahA"/>
    <property type="match status" value="1"/>
</dbReference>
<dbReference type="NCBIfam" id="TIGR00254">
    <property type="entry name" value="GGDEF"/>
    <property type="match status" value="1"/>
</dbReference>
<evidence type="ECO:0000259" key="2">
    <source>
        <dbReference type="PROSITE" id="PS50112"/>
    </source>
</evidence>
<keyword evidence="1" id="KW-0472">Membrane</keyword>
<protein>
    <submittedName>
        <fullName evidence="6">Diguanylate cyclase/phosphodiesterase with PAS/PAC sensor(S)</fullName>
    </submittedName>
</protein>
<dbReference type="Pfam" id="PF00990">
    <property type="entry name" value="GGDEF"/>
    <property type="match status" value="1"/>
</dbReference>
<reference evidence="7" key="1">
    <citation type="submission" date="2010-05" db="EMBL/GenBank/DDBJ databases">
        <title>Complete sequence of Methylotenera sp. 301.</title>
        <authorList>
            <person name="Lucas S."/>
            <person name="Copeland A."/>
            <person name="Lapidus A."/>
            <person name="Cheng J.-F."/>
            <person name="Bruce D."/>
            <person name="Goodwin L."/>
            <person name="Pitluck S."/>
            <person name="Clum A."/>
            <person name="Land M."/>
            <person name="Hauser L."/>
            <person name="Kyrpides N."/>
            <person name="Ivanova N."/>
            <person name="Chistoservova L."/>
            <person name="Kalyuzhnaya M."/>
            <person name="Woyke T."/>
        </authorList>
    </citation>
    <scope>NUCLEOTIDE SEQUENCE [LARGE SCALE GENOMIC DNA]</scope>
    <source>
        <strain evidence="7">301</strain>
    </source>
</reference>
<dbReference type="Gene3D" id="3.30.450.20">
    <property type="entry name" value="PAS domain"/>
    <property type="match status" value="1"/>
</dbReference>
<feature type="domain" description="EAL" evidence="4">
    <location>
        <begin position="496"/>
        <end position="750"/>
    </location>
</feature>
<dbReference type="Pfam" id="PF13426">
    <property type="entry name" value="PAS_9"/>
    <property type="match status" value="1"/>
</dbReference>
<feature type="transmembrane region" description="Helical" evidence="1">
    <location>
        <begin position="138"/>
        <end position="158"/>
    </location>
</feature>
<dbReference type="CDD" id="cd01949">
    <property type="entry name" value="GGDEF"/>
    <property type="match status" value="1"/>
</dbReference>
<dbReference type="PROSITE" id="PS50113">
    <property type="entry name" value="PAC"/>
    <property type="match status" value="1"/>
</dbReference>
<evidence type="ECO:0000256" key="1">
    <source>
        <dbReference type="SAM" id="Phobius"/>
    </source>
</evidence>
<name>D7DKW3_METV0</name>
<dbReference type="PANTHER" id="PTHR44757">
    <property type="entry name" value="DIGUANYLATE CYCLASE DGCP"/>
    <property type="match status" value="1"/>
</dbReference>
<dbReference type="InterPro" id="IPR052155">
    <property type="entry name" value="Biofilm_reg_signaling"/>
</dbReference>
<dbReference type="Gene3D" id="3.30.70.270">
    <property type="match status" value="1"/>
</dbReference>
<dbReference type="PROSITE" id="PS50883">
    <property type="entry name" value="EAL"/>
    <property type="match status" value="1"/>
</dbReference>
<dbReference type="SMART" id="SM00086">
    <property type="entry name" value="PAC"/>
    <property type="match status" value="1"/>
</dbReference>
<evidence type="ECO:0000259" key="3">
    <source>
        <dbReference type="PROSITE" id="PS50113"/>
    </source>
</evidence>
<dbReference type="SUPFAM" id="SSF55073">
    <property type="entry name" value="Nucleotide cyclase"/>
    <property type="match status" value="1"/>
</dbReference>
<dbReference type="SMART" id="SM00052">
    <property type="entry name" value="EAL"/>
    <property type="match status" value="1"/>
</dbReference>
<keyword evidence="1" id="KW-1133">Transmembrane helix</keyword>
<accession>D7DKW3</accession>
<dbReference type="InterPro" id="IPR000700">
    <property type="entry name" value="PAS-assoc_C"/>
</dbReference>
<keyword evidence="7" id="KW-1185">Reference proteome</keyword>
<dbReference type="HOGENOM" id="CLU_000445_70_50_4"/>
<dbReference type="PROSITE" id="PS50112">
    <property type="entry name" value="PAS"/>
    <property type="match status" value="1"/>
</dbReference>
<dbReference type="InterPro" id="IPR000014">
    <property type="entry name" value="PAS"/>
</dbReference>
<gene>
    <name evidence="6" type="ordered locus">M301_0186</name>
</gene>
<dbReference type="eggNOG" id="COG3829">
    <property type="taxonomic scope" value="Bacteria"/>
</dbReference>
<dbReference type="CDD" id="cd00130">
    <property type="entry name" value="PAS"/>
    <property type="match status" value="1"/>
</dbReference>
<keyword evidence="1" id="KW-0812">Transmembrane</keyword>
<dbReference type="InterPro" id="IPR035919">
    <property type="entry name" value="EAL_sf"/>
</dbReference>
<dbReference type="STRING" id="666681.M301_0186"/>
<dbReference type="PANTHER" id="PTHR44757:SF2">
    <property type="entry name" value="BIOFILM ARCHITECTURE MAINTENANCE PROTEIN MBAA"/>
    <property type="match status" value="1"/>
</dbReference>
<evidence type="ECO:0000313" key="6">
    <source>
        <dbReference type="EMBL" id="ADI28574.1"/>
    </source>
</evidence>
<dbReference type="InterPro" id="IPR029787">
    <property type="entry name" value="Nucleotide_cyclase"/>
</dbReference>
<dbReference type="SUPFAM" id="SSF55785">
    <property type="entry name" value="PYP-like sensor domain (PAS domain)"/>
    <property type="match status" value="1"/>
</dbReference>
<dbReference type="SMART" id="SM00267">
    <property type="entry name" value="GGDEF"/>
    <property type="match status" value="1"/>
</dbReference>
<dbReference type="SMART" id="SM00091">
    <property type="entry name" value="PAS"/>
    <property type="match status" value="1"/>
</dbReference>